<dbReference type="GO" id="GO:0000155">
    <property type="term" value="F:phosphorelay sensor kinase activity"/>
    <property type="evidence" value="ECO:0007669"/>
    <property type="project" value="InterPro"/>
</dbReference>
<gene>
    <name evidence="17" type="ORF">SAMN02745120_2650</name>
</gene>
<feature type="transmembrane region" description="Helical" evidence="14">
    <location>
        <begin position="90"/>
        <end position="110"/>
    </location>
</feature>
<feature type="domain" description="Histidine kinase" evidence="15">
    <location>
        <begin position="176"/>
        <end position="391"/>
    </location>
</feature>
<dbReference type="PROSITE" id="PS50109">
    <property type="entry name" value="HIS_KIN"/>
    <property type="match status" value="1"/>
</dbReference>
<dbReference type="InterPro" id="IPR036097">
    <property type="entry name" value="HisK_dim/P_sf"/>
</dbReference>
<keyword evidence="6" id="KW-0808">Transferase</keyword>
<evidence type="ECO:0000313" key="18">
    <source>
        <dbReference type="Proteomes" id="UP000243406"/>
    </source>
</evidence>
<name>A0A1T5D7Q0_9FIRM</name>
<dbReference type="Gene3D" id="1.10.287.130">
    <property type="match status" value="1"/>
</dbReference>
<evidence type="ECO:0000256" key="8">
    <source>
        <dbReference type="ARBA" id="ARBA00022741"/>
    </source>
</evidence>
<dbReference type="CDD" id="cd06225">
    <property type="entry name" value="HAMP"/>
    <property type="match status" value="1"/>
</dbReference>
<evidence type="ECO:0000313" key="17">
    <source>
        <dbReference type="EMBL" id="SKB67818.1"/>
    </source>
</evidence>
<evidence type="ECO:0000256" key="13">
    <source>
        <dbReference type="ARBA" id="ARBA00023136"/>
    </source>
</evidence>
<keyword evidence="10" id="KW-0067">ATP-binding</keyword>
<evidence type="ECO:0000259" key="16">
    <source>
        <dbReference type="PROSITE" id="PS50885"/>
    </source>
</evidence>
<accession>A0A1T5D7Q0</accession>
<keyword evidence="13 14" id="KW-0472">Membrane</keyword>
<dbReference type="FunFam" id="1.10.287.130:FF:000001">
    <property type="entry name" value="Two-component sensor histidine kinase"/>
    <property type="match status" value="1"/>
</dbReference>
<dbReference type="SUPFAM" id="SSF55874">
    <property type="entry name" value="ATPase domain of HSP90 chaperone/DNA topoisomerase II/histidine kinase"/>
    <property type="match status" value="1"/>
</dbReference>
<evidence type="ECO:0000256" key="6">
    <source>
        <dbReference type="ARBA" id="ARBA00022679"/>
    </source>
</evidence>
<comment type="catalytic activity">
    <reaction evidence="1">
        <text>ATP + protein L-histidine = ADP + protein N-phospho-L-histidine.</text>
        <dbReference type="EC" id="2.7.13.3"/>
    </reaction>
</comment>
<dbReference type="InterPro" id="IPR005467">
    <property type="entry name" value="His_kinase_dom"/>
</dbReference>
<dbReference type="PROSITE" id="PS50885">
    <property type="entry name" value="HAMP"/>
    <property type="match status" value="1"/>
</dbReference>
<dbReference type="SMART" id="SM00387">
    <property type="entry name" value="HATPase_c"/>
    <property type="match status" value="1"/>
</dbReference>
<dbReference type="Pfam" id="PF00672">
    <property type="entry name" value="HAMP"/>
    <property type="match status" value="1"/>
</dbReference>
<feature type="transmembrane region" description="Helical" evidence="14">
    <location>
        <begin position="55"/>
        <end position="78"/>
    </location>
</feature>
<keyword evidence="11 14" id="KW-1133">Transmembrane helix</keyword>
<feature type="domain" description="HAMP" evidence="16">
    <location>
        <begin position="115"/>
        <end position="168"/>
    </location>
</feature>
<dbReference type="Gene3D" id="3.30.565.10">
    <property type="entry name" value="Histidine kinase-like ATPase, C-terminal domain"/>
    <property type="match status" value="1"/>
</dbReference>
<dbReference type="SUPFAM" id="SSF47384">
    <property type="entry name" value="Homodimeric domain of signal transducing histidine kinase"/>
    <property type="match status" value="1"/>
</dbReference>
<evidence type="ECO:0000259" key="15">
    <source>
        <dbReference type="PROSITE" id="PS50109"/>
    </source>
</evidence>
<dbReference type="PRINTS" id="PR00344">
    <property type="entry name" value="BCTRLSENSOR"/>
</dbReference>
<dbReference type="InterPro" id="IPR050398">
    <property type="entry name" value="HssS/ArlS-like"/>
</dbReference>
<keyword evidence="4" id="KW-1003">Cell membrane</keyword>
<evidence type="ECO:0000256" key="11">
    <source>
        <dbReference type="ARBA" id="ARBA00022989"/>
    </source>
</evidence>
<evidence type="ECO:0000256" key="2">
    <source>
        <dbReference type="ARBA" id="ARBA00004651"/>
    </source>
</evidence>
<dbReference type="InterPro" id="IPR003661">
    <property type="entry name" value="HisK_dim/P_dom"/>
</dbReference>
<comment type="subcellular location">
    <subcellularLocation>
        <location evidence="2">Cell membrane</location>
        <topology evidence="2">Multi-pass membrane protein</topology>
    </subcellularLocation>
</comment>
<keyword evidence="9 17" id="KW-0418">Kinase</keyword>
<dbReference type="Gene3D" id="6.10.340.10">
    <property type="match status" value="1"/>
</dbReference>
<dbReference type="EC" id="2.7.13.3" evidence="3"/>
<evidence type="ECO:0000256" key="1">
    <source>
        <dbReference type="ARBA" id="ARBA00000085"/>
    </source>
</evidence>
<dbReference type="CDD" id="cd00082">
    <property type="entry name" value="HisKA"/>
    <property type="match status" value="1"/>
</dbReference>
<keyword evidence="5" id="KW-0597">Phosphoprotein</keyword>
<dbReference type="GO" id="GO:0005886">
    <property type="term" value="C:plasma membrane"/>
    <property type="evidence" value="ECO:0007669"/>
    <property type="project" value="UniProtKB-SubCell"/>
</dbReference>
<dbReference type="Proteomes" id="UP000243406">
    <property type="component" value="Unassembled WGS sequence"/>
</dbReference>
<dbReference type="PANTHER" id="PTHR45528">
    <property type="entry name" value="SENSOR HISTIDINE KINASE CPXA"/>
    <property type="match status" value="1"/>
</dbReference>
<evidence type="ECO:0000256" key="4">
    <source>
        <dbReference type="ARBA" id="ARBA00022475"/>
    </source>
</evidence>
<reference evidence="18" key="1">
    <citation type="submission" date="2017-02" db="EMBL/GenBank/DDBJ databases">
        <authorList>
            <person name="Varghese N."/>
            <person name="Submissions S."/>
        </authorList>
    </citation>
    <scope>NUCLEOTIDE SEQUENCE [LARGE SCALE GENOMIC DNA]</scope>
    <source>
        <strain evidence="18">ATCC 35199</strain>
    </source>
</reference>
<evidence type="ECO:0000256" key="7">
    <source>
        <dbReference type="ARBA" id="ARBA00022692"/>
    </source>
</evidence>
<dbReference type="RefSeq" id="WP_079590447.1">
    <property type="nucleotide sequence ID" value="NZ_FUYN01000007.1"/>
</dbReference>
<dbReference type="InterPro" id="IPR036890">
    <property type="entry name" value="HATPase_C_sf"/>
</dbReference>
<feature type="transmembrane region" description="Helical" evidence="14">
    <location>
        <begin position="12"/>
        <end position="34"/>
    </location>
</feature>
<dbReference type="OrthoDB" id="9786919at2"/>
<evidence type="ECO:0000256" key="5">
    <source>
        <dbReference type="ARBA" id="ARBA00022553"/>
    </source>
</evidence>
<dbReference type="Pfam" id="PF02518">
    <property type="entry name" value="HATPase_c"/>
    <property type="match status" value="1"/>
</dbReference>
<keyword evidence="8" id="KW-0547">Nucleotide-binding</keyword>
<evidence type="ECO:0000256" key="9">
    <source>
        <dbReference type="ARBA" id="ARBA00022777"/>
    </source>
</evidence>
<sequence>MNNIKSIFKGIYKVIILTSKVILYIFSTLSKVLISLRDGFINRLRFSIHLKLMLSYLWTFTLVFSVQAGVVILGLYLSLPEEQFISHINLIKESLIISGLICAGLVLLLARKSSKKLIEPIDQMNYAVKNITIDDLSTRLDISGAKDELKDLAHTFNNMMDKIEYSVELQNQFVSDASHELRTPISVIKGYTDLLDRWGKNDPEVLDESIDAIKNETEQMKSMIEKLLFLARGDKKSSHIEKNEFELNELIEEIYKETKLIAPNHNVVLGENEAIHITADRNLIKEAIRVFVENSVKYTKEGGLIELGLHYEEPYAVITVKDTGLGIAKKDLSRIFDRFYRTDESRNKSSGGAGLGLSIAKWIAEEHKGKLTVTSELGKGSQFNILLLASKEK</sequence>
<dbReference type="SMART" id="SM00304">
    <property type="entry name" value="HAMP"/>
    <property type="match status" value="1"/>
</dbReference>
<keyword evidence="18" id="KW-1185">Reference proteome</keyword>
<dbReference type="EMBL" id="FUYN01000007">
    <property type="protein sequence ID" value="SKB67818.1"/>
    <property type="molecule type" value="Genomic_DNA"/>
</dbReference>
<keyword evidence="7 14" id="KW-0812">Transmembrane</keyword>
<keyword evidence="12" id="KW-0902">Two-component regulatory system</keyword>
<proteinExistence type="predicted"/>
<dbReference type="InterPro" id="IPR004358">
    <property type="entry name" value="Sig_transdc_His_kin-like_C"/>
</dbReference>
<evidence type="ECO:0000256" key="3">
    <source>
        <dbReference type="ARBA" id="ARBA00012438"/>
    </source>
</evidence>
<dbReference type="PANTHER" id="PTHR45528:SF1">
    <property type="entry name" value="SENSOR HISTIDINE KINASE CPXA"/>
    <property type="match status" value="1"/>
</dbReference>
<dbReference type="GO" id="GO:0005524">
    <property type="term" value="F:ATP binding"/>
    <property type="evidence" value="ECO:0007669"/>
    <property type="project" value="UniProtKB-KW"/>
</dbReference>
<dbReference type="SUPFAM" id="SSF158472">
    <property type="entry name" value="HAMP domain-like"/>
    <property type="match status" value="1"/>
</dbReference>
<dbReference type="Pfam" id="PF00512">
    <property type="entry name" value="HisKA"/>
    <property type="match status" value="1"/>
</dbReference>
<dbReference type="SMART" id="SM00388">
    <property type="entry name" value="HisKA"/>
    <property type="match status" value="1"/>
</dbReference>
<dbReference type="InterPro" id="IPR003594">
    <property type="entry name" value="HATPase_dom"/>
</dbReference>
<evidence type="ECO:0000256" key="10">
    <source>
        <dbReference type="ARBA" id="ARBA00022840"/>
    </source>
</evidence>
<evidence type="ECO:0000256" key="14">
    <source>
        <dbReference type="SAM" id="Phobius"/>
    </source>
</evidence>
<dbReference type="InterPro" id="IPR003660">
    <property type="entry name" value="HAMP_dom"/>
</dbReference>
<organism evidence="17 18">
    <name type="scientific">Acetoanaerobium noterae</name>
    <dbReference type="NCBI Taxonomy" id="745369"/>
    <lineage>
        <taxon>Bacteria</taxon>
        <taxon>Bacillati</taxon>
        <taxon>Bacillota</taxon>
        <taxon>Clostridia</taxon>
        <taxon>Peptostreptococcales</taxon>
        <taxon>Filifactoraceae</taxon>
        <taxon>Acetoanaerobium</taxon>
    </lineage>
</organism>
<evidence type="ECO:0000256" key="12">
    <source>
        <dbReference type="ARBA" id="ARBA00023012"/>
    </source>
</evidence>
<protein>
    <recommendedName>
        <fullName evidence="3">histidine kinase</fullName>
        <ecNumber evidence="3">2.7.13.3</ecNumber>
    </recommendedName>
</protein>
<dbReference type="FunFam" id="3.30.565.10:FF:000006">
    <property type="entry name" value="Sensor histidine kinase WalK"/>
    <property type="match status" value="1"/>
</dbReference>
<dbReference type="AlphaFoldDB" id="A0A1T5D7Q0"/>